<evidence type="ECO:0000256" key="5">
    <source>
        <dbReference type="ARBA" id="ARBA00023128"/>
    </source>
</evidence>
<proteinExistence type="inferred from homology"/>
<dbReference type="EMBL" id="NHZQ01000334">
    <property type="protein sequence ID" value="PSK42734.1"/>
    <property type="molecule type" value="Genomic_DNA"/>
</dbReference>
<dbReference type="Pfam" id="PF09809">
    <property type="entry name" value="MRP-L27"/>
    <property type="match status" value="1"/>
</dbReference>
<dbReference type="GO" id="GO:0003735">
    <property type="term" value="F:structural constituent of ribosome"/>
    <property type="evidence" value="ECO:0007669"/>
    <property type="project" value="InterPro"/>
</dbReference>
<evidence type="ECO:0000256" key="4">
    <source>
        <dbReference type="ARBA" id="ARBA00022980"/>
    </source>
</evidence>
<dbReference type="STRING" id="40998.A0A2P7Z3F7"/>
<keyword evidence="4" id="KW-0689">Ribosomal protein</keyword>
<comment type="caution">
    <text evidence="7">The sequence shown here is derived from an EMBL/GenBank/DDBJ whole genome shotgun (WGS) entry which is preliminary data.</text>
</comment>
<protein>
    <recommendedName>
        <fullName evidence="9">54S ribosomal protein L27, mitochondrial</fullName>
    </recommendedName>
</protein>
<evidence type="ECO:0000256" key="3">
    <source>
        <dbReference type="ARBA" id="ARBA00022946"/>
    </source>
</evidence>
<keyword evidence="5" id="KW-0496">Mitochondrion</keyword>
<dbReference type="OrthoDB" id="408933at2759"/>
<keyword evidence="3" id="KW-0809">Transit peptide</keyword>
<reference evidence="7 8" key="1">
    <citation type="submission" date="2017-05" db="EMBL/GenBank/DDBJ databases">
        <title>Draft genome sequence of Elsinoe australis.</title>
        <authorList>
            <person name="Cheng Q."/>
        </authorList>
    </citation>
    <scope>NUCLEOTIDE SEQUENCE [LARGE SCALE GENOMIC DNA]</scope>
    <source>
        <strain evidence="7 8">NL1</strain>
    </source>
</reference>
<evidence type="ECO:0000256" key="6">
    <source>
        <dbReference type="ARBA" id="ARBA00023274"/>
    </source>
</evidence>
<gene>
    <name evidence="7" type="ORF">B9Z65_5656</name>
</gene>
<organism evidence="7 8">
    <name type="scientific">Elsinoe australis</name>
    <dbReference type="NCBI Taxonomy" id="40998"/>
    <lineage>
        <taxon>Eukaryota</taxon>
        <taxon>Fungi</taxon>
        <taxon>Dikarya</taxon>
        <taxon>Ascomycota</taxon>
        <taxon>Pezizomycotina</taxon>
        <taxon>Dothideomycetes</taxon>
        <taxon>Dothideomycetidae</taxon>
        <taxon>Myriangiales</taxon>
        <taxon>Elsinoaceae</taxon>
        <taxon>Elsinoe</taxon>
    </lineage>
</organism>
<keyword evidence="8" id="KW-1185">Reference proteome</keyword>
<dbReference type="InterPro" id="IPR019189">
    <property type="entry name" value="Ribosomal_mL41"/>
</dbReference>
<comment type="subcellular location">
    <subcellularLocation>
        <location evidence="1">Mitochondrion</location>
    </subcellularLocation>
</comment>
<dbReference type="PANTHER" id="PTHR21338:SF0">
    <property type="entry name" value="LARGE RIBOSOMAL SUBUNIT PROTEIN ML41"/>
    <property type="match status" value="1"/>
</dbReference>
<dbReference type="Proteomes" id="UP000243723">
    <property type="component" value="Unassembled WGS sequence"/>
</dbReference>
<dbReference type="GO" id="GO:0006412">
    <property type="term" value="P:translation"/>
    <property type="evidence" value="ECO:0007669"/>
    <property type="project" value="TreeGrafter"/>
</dbReference>
<evidence type="ECO:0000313" key="7">
    <source>
        <dbReference type="EMBL" id="PSK42734.1"/>
    </source>
</evidence>
<dbReference type="PANTHER" id="PTHR21338">
    <property type="entry name" value="MITOCHONDRIAL RIBOSOMAL PROTEIN L41"/>
    <property type="match status" value="1"/>
</dbReference>
<keyword evidence="6" id="KW-0687">Ribonucleoprotein</keyword>
<evidence type="ECO:0000256" key="1">
    <source>
        <dbReference type="ARBA" id="ARBA00004173"/>
    </source>
</evidence>
<comment type="similarity">
    <text evidence="2">Belongs to the mitochondrion-specific ribosomal protein mL41 family.</text>
</comment>
<evidence type="ECO:0008006" key="9">
    <source>
        <dbReference type="Google" id="ProtNLM"/>
    </source>
</evidence>
<sequence>MFKPTASLLNKRATRRLRLTSKQAGKDYYKGYRTGAMGTHTKHGGYQIDWSKVRTYVVPSKSEDLKPFVTKKVERPTADYKGTEGPMDGRSWLRVWRESGWY</sequence>
<name>A0A2P7Z3F7_9PEZI</name>
<dbReference type="AlphaFoldDB" id="A0A2P7Z3F7"/>
<evidence type="ECO:0000313" key="8">
    <source>
        <dbReference type="Proteomes" id="UP000243723"/>
    </source>
</evidence>
<accession>A0A2P7Z3F7</accession>
<dbReference type="GO" id="GO:0005762">
    <property type="term" value="C:mitochondrial large ribosomal subunit"/>
    <property type="evidence" value="ECO:0007669"/>
    <property type="project" value="InterPro"/>
</dbReference>
<evidence type="ECO:0000256" key="2">
    <source>
        <dbReference type="ARBA" id="ARBA00010152"/>
    </source>
</evidence>